<evidence type="ECO:0000313" key="4">
    <source>
        <dbReference type="Proteomes" id="UP001482620"/>
    </source>
</evidence>
<evidence type="ECO:0000313" key="3">
    <source>
        <dbReference type="EMBL" id="MEQ2246480.1"/>
    </source>
</evidence>
<protein>
    <recommendedName>
        <fullName evidence="2">MADF domain-containing protein</fullName>
    </recommendedName>
</protein>
<feature type="domain" description="MADF" evidence="2">
    <location>
        <begin position="7"/>
        <end position="45"/>
    </location>
</feature>
<dbReference type="InterPro" id="IPR006578">
    <property type="entry name" value="MADF-dom"/>
</dbReference>
<dbReference type="EMBL" id="JAHRIQ010080031">
    <property type="protein sequence ID" value="MEQ2246480.1"/>
    <property type="molecule type" value="Genomic_DNA"/>
</dbReference>
<gene>
    <name evidence="3" type="ORF">ILYODFUR_038917</name>
</gene>
<keyword evidence="4" id="KW-1185">Reference proteome</keyword>
<feature type="region of interest" description="Disordered" evidence="1">
    <location>
        <begin position="66"/>
        <end position="85"/>
    </location>
</feature>
<name>A0ABV0UMM8_9TELE</name>
<comment type="caution">
    <text evidence="3">The sequence shown here is derived from an EMBL/GenBank/DDBJ whole genome shotgun (WGS) entry which is preliminary data.</text>
</comment>
<evidence type="ECO:0000256" key="1">
    <source>
        <dbReference type="SAM" id="MobiDB-lite"/>
    </source>
</evidence>
<organism evidence="3 4">
    <name type="scientific">Ilyodon furcidens</name>
    <name type="common">goldbreast splitfin</name>
    <dbReference type="NCBI Taxonomy" id="33524"/>
    <lineage>
        <taxon>Eukaryota</taxon>
        <taxon>Metazoa</taxon>
        <taxon>Chordata</taxon>
        <taxon>Craniata</taxon>
        <taxon>Vertebrata</taxon>
        <taxon>Euteleostomi</taxon>
        <taxon>Actinopterygii</taxon>
        <taxon>Neopterygii</taxon>
        <taxon>Teleostei</taxon>
        <taxon>Neoteleostei</taxon>
        <taxon>Acanthomorphata</taxon>
        <taxon>Ovalentaria</taxon>
        <taxon>Atherinomorphae</taxon>
        <taxon>Cyprinodontiformes</taxon>
        <taxon>Goodeidae</taxon>
        <taxon>Ilyodon</taxon>
    </lineage>
</organism>
<dbReference type="Proteomes" id="UP001482620">
    <property type="component" value="Unassembled WGS sequence"/>
</dbReference>
<proteinExistence type="predicted"/>
<reference evidence="3 4" key="1">
    <citation type="submission" date="2021-06" db="EMBL/GenBank/DDBJ databases">
        <authorList>
            <person name="Palmer J.M."/>
        </authorList>
    </citation>
    <scope>NUCLEOTIDE SEQUENCE [LARGE SCALE GENOMIC DNA]</scope>
    <source>
        <strain evidence="4">if_2019</strain>
        <tissue evidence="3">Muscle</tissue>
    </source>
</reference>
<dbReference type="Pfam" id="PF10545">
    <property type="entry name" value="MADF_DNA_bdg"/>
    <property type="match status" value="1"/>
</dbReference>
<sequence length="85" mass="10097">MMEDPIIVAVCGKPKLYDSTNYFYRDKYRKDRAWRRISEETGVADRWTGVQQRGYSAVVGVPEADHLPKRDSRSSNWVLDRRKYR</sequence>
<accession>A0ABV0UMM8</accession>
<evidence type="ECO:0000259" key="2">
    <source>
        <dbReference type="Pfam" id="PF10545"/>
    </source>
</evidence>